<dbReference type="PROSITE" id="PS01117">
    <property type="entry name" value="HTH_MARR_1"/>
    <property type="match status" value="1"/>
</dbReference>
<dbReference type="Proteomes" id="UP000623608">
    <property type="component" value="Unassembled WGS sequence"/>
</dbReference>
<dbReference type="SUPFAM" id="SSF46785">
    <property type="entry name" value="Winged helix' DNA-binding domain"/>
    <property type="match status" value="1"/>
</dbReference>
<dbReference type="RefSeq" id="WP_203814734.1">
    <property type="nucleotide sequence ID" value="NZ_BOMY01000069.1"/>
</dbReference>
<dbReference type="InterPro" id="IPR036388">
    <property type="entry name" value="WH-like_DNA-bd_sf"/>
</dbReference>
<dbReference type="GO" id="GO:0003700">
    <property type="term" value="F:DNA-binding transcription factor activity"/>
    <property type="evidence" value="ECO:0007669"/>
    <property type="project" value="InterPro"/>
</dbReference>
<sequence length="161" mass="18156">MSDHVARIQEAWARERPDLDVRPQGVIGRLHRVAGHLTEQLQVVYRRFGLGEGEFDVLAALRRAGAPFERAPGELAAHTMVTTGAMTKRIDRLERDGLVTRRPSTSDGRGRVVALTDAGRDLIDQAFTEHMRNERRLLDQLPPEDAARLESILTTWLSRLE</sequence>
<comment type="caution">
    <text evidence="5">The sequence shown here is derived from an EMBL/GenBank/DDBJ whole genome shotgun (WGS) entry which is preliminary data.</text>
</comment>
<name>A0A919NZS0_9ACTN</name>
<dbReference type="PANTHER" id="PTHR42756:SF1">
    <property type="entry name" value="TRANSCRIPTIONAL REPRESSOR OF EMRAB OPERON"/>
    <property type="match status" value="1"/>
</dbReference>
<keyword evidence="3" id="KW-0804">Transcription</keyword>
<dbReference type="Gene3D" id="1.10.10.10">
    <property type="entry name" value="Winged helix-like DNA-binding domain superfamily/Winged helix DNA-binding domain"/>
    <property type="match status" value="1"/>
</dbReference>
<organism evidence="5 6">
    <name type="scientific">Paractinoplanes tereljensis</name>
    <dbReference type="NCBI Taxonomy" id="571912"/>
    <lineage>
        <taxon>Bacteria</taxon>
        <taxon>Bacillati</taxon>
        <taxon>Actinomycetota</taxon>
        <taxon>Actinomycetes</taxon>
        <taxon>Micromonosporales</taxon>
        <taxon>Micromonosporaceae</taxon>
        <taxon>Paractinoplanes</taxon>
    </lineage>
</organism>
<keyword evidence="6" id="KW-1185">Reference proteome</keyword>
<evidence type="ECO:0000313" key="6">
    <source>
        <dbReference type="Proteomes" id="UP000623608"/>
    </source>
</evidence>
<proteinExistence type="predicted"/>
<evidence type="ECO:0000313" key="5">
    <source>
        <dbReference type="EMBL" id="GIF26936.1"/>
    </source>
</evidence>
<dbReference type="PANTHER" id="PTHR42756">
    <property type="entry name" value="TRANSCRIPTIONAL REGULATOR, MARR"/>
    <property type="match status" value="1"/>
</dbReference>
<dbReference type="SMART" id="SM00347">
    <property type="entry name" value="HTH_MARR"/>
    <property type="match status" value="1"/>
</dbReference>
<dbReference type="InterPro" id="IPR036390">
    <property type="entry name" value="WH_DNA-bd_sf"/>
</dbReference>
<dbReference type="PROSITE" id="PS50995">
    <property type="entry name" value="HTH_MARR_2"/>
    <property type="match status" value="1"/>
</dbReference>
<feature type="domain" description="HTH marR-type" evidence="4">
    <location>
        <begin position="23"/>
        <end position="158"/>
    </location>
</feature>
<dbReference type="EMBL" id="BOMY01000069">
    <property type="protein sequence ID" value="GIF26936.1"/>
    <property type="molecule type" value="Genomic_DNA"/>
</dbReference>
<accession>A0A919NZS0</accession>
<protein>
    <submittedName>
        <fullName evidence="5">MarR family transcriptional regulator</fullName>
    </submittedName>
</protein>
<evidence type="ECO:0000256" key="2">
    <source>
        <dbReference type="ARBA" id="ARBA00023125"/>
    </source>
</evidence>
<dbReference type="PRINTS" id="PR00598">
    <property type="entry name" value="HTHMARR"/>
</dbReference>
<evidence type="ECO:0000256" key="1">
    <source>
        <dbReference type="ARBA" id="ARBA00023015"/>
    </source>
</evidence>
<reference evidence="5" key="1">
    <citation type="submission" date="2021-01" db="EMBL/GenBank/DDBJ databases">
        <title>Whole genome shotgun sequence of Actinoplanes tereljensis NBRC 105297.</title>
        <authorList>
            <person name="Komaki H."/>
            <person name="Tamura T."/>
        </authorList>
    </citation>
    <scope>NUCLEOTIDE SEQUENCE</scope>
    <source>
        <strain evidence="5">NBRC 105297</strain>
    </source>
</reference>
<gene>
    <name evidence="5" type="ORF">Ate02nite_96660</name>
</gene>
<evidence type="ECO:0000259" key="4">
    <source>
        <dbReference type="PROSITE" id="PS50995"/>
    </source>
</evidence>
<evidence type="ECO:0000256" key="3">
    <source>
        <dbReference type="ARBA" id="ARBA00023163"/>
    </source>
</evidence>
<dbReference type="GO" id="GO:0003677">
    <property type="term" value="F:DNA binding"/>
    <property type="evidence" value="ECO:0007669"/>
    <property type="project" value="UniProtKB-KW"/>
</dbReference>
<keyword evidence="1" id="KW-0805">Transcription regulation</keyword>
<keyword evidence="2" id="KW-0238">DNA-binding</keyword>
<dbReference type="AlphaFoldDB" id="A0A919NZS0"/>
<dbReference type="InterPro" id="IPR023187">
    <property type="entry name" value="Tscrpt_reg_MarR-type_CS"/>
</dbReference>
<dbReference type="InterPro" id="IPR000835">
    <property type="entry name" value="HTH_MarR-typ"/>
</dbReference>
<dbReference type="Pfam" id="PF12802">
    <property type="entry name" value="MarR_2"/>
    <property type="match status" value="1"/>
</dbReference>